<protein>
    <submittedName>
        <fullName evidence="1">Uncharacterized protein</fullName>
    </submittedName>
</protein>
<dbReference type="AlphaFoldDB" id="X1MDH5"/>
<name>X1MDH5_9ZZZZ</name>
<proteinExistence type="predicted"/>
<gene>
    <name evidence="1" type="ORF">S06H3_28505</name>
</gene>
<evidence type="ECO:0000313" key="1">
    <source>
        <dbReference type="EMBL" id="GAI29328.1"/>
    </source>
</evidence>
<reference evidence="1" key="1">
    <citation type="journal article" date="2014" name="Front. Microbiol.">
        <title>High frequency of phylogenetically diverse reductive dehalogenase-homologous genes in deep subseafloor sedimentary metagenomes.</title>
        <authorList>
            <person name="Kawai M."/>
            <person name="Futagami T."/>
            <person name="Toyoda A."/>
            <person name="Takaki Y."/>
            <person name="Nishi S."/>
            <person name="Hori S."/>
            <person name="Arai W."/>
            <person name="Tsubouchi T."/>
            <person name="Morono Y."/>
            <person name="Uchiyama I."/>
            <person name="Ito T."/>
            <person name="Fujiyama A."/>
            <person name="Inagaki F."/>
            <person name="Takami H."/>
        </authorList>
    </citation>
    <scope>NUCLEOTIDE SEQUENCE</scope>
    <source>
        <strain evidence="1">Expedition CK06-06</strain>
    </source>
</reference>
<comment type="caution">
    <text evidence="1">The sequence shown here is derived from an EMBL/GenBank/DDBJ whole genome shotgun (WGS) entry which is preliminary data.</text>
</comment>
<dbReference type="EMBL" id="BARV01016638">
    <property type="protein sequence ID" value="GAI29328.1"/>
    <property type="molecule type" value="Genomic_DNA"/>
</dbReference>
<sequence>MGSRNQGGMTGLNLSGEFGKYRLTLQGVKVQQLNSRSIGYRRLKARATAVVLPPSPRARSADRKAGTLAFPYP</sequence>
<accession>X1MDH5</accession>
<organism evidence="1">
    <name type="scientific">marine sediment metagenome</name>
    <dbReference type="NCBI Taxonomy" id="412755"/>
    <lineage>
        <taxon>unclassified sequences</taxon>
        <taxon>metagenomes</taxon>
        <taxon>ecological metagenomes</taxon>
    </lineage>
</organism>